<accession>A0A918V5S1</accession>
<keyword evidence="5" id="KW-1185">Reference proteome</keyword>
<feature type="region of interest" description="Disordered" evidence="1">
    <location>
        <begin position="1"/>
        <end position="27"/>
    </location>
</feature>
<dbReference type="EMBL" id="BMWH01000002">
    <property type="protein sequence ID" value="GGZ72380.1"/>
    <property type="molecule type" value="Genomic_DNA"/>
</dbReference>
<reference evidence="4" key="1">
    <citation type="journal article" date="2014" name="Int. J. Syst. Evol. Microbiol.">
        <title>Complete genome sequence of Corynebacterium casei LMG S-19264T (=DSM 44701T), isolated from a smear-ripened cheese.</title>
        <authorList>
            <consortium name="US DOE Joint Genome Institute (JGI-PGF)"/>
            <person name="Walter F."/>
            <person name="Albersmeier A."/>
            <person name="Kalinowski J."/>
            <person name="Ruckert C."/>
        </authorList>
    </citation>
    <scope>NUCLEOTIDE SEQUENCE</scope>
    <source>
        <strain evidence="4">JCM 5016</strain>
    </source>
</reference>
<dbReference type="InterPro" id="IPR025588">
    <property type="entry name" value="YcxB-like_C"/>
</dbReference>
<dbReference type="Pfam" id="PF14317">
    <property type="entry name" value="YcxB"/>
    <property type="match status" value="1"/>
</dbReference>
<feature type="transmembrane region" description="Helical" evidence="2">
    <location>
        <begin position="65"/>
        <end position="83"/>
    </location>
</feature>
<keyword evidence="2" id="KW-0472">Membrane</keyword>
<keyword evidence="2" id="KW-0812">Transmembrane</keyword>
<gene>
    <name evidence="4" type="ORF">GCM10010389_07170</name>
</gene>
<sequence>MVMDMGRDAAAGQDAGQGRDAVEERRDAAAGRDVVELVYRPTAQDYAAALRERRRASRAGRLQQRLFVCVLVCMAADLAIQLAQGEVPVLTLVWMLVFGGLFALLPRLQARQLMRAASLRGTCRATVTDDGLTVTNDHGSSTIAWSARPRYRETADLFVFFSDDRYATCFSVLPKRGLAAPADADRLRAVLERHLARA</sequence>
<evidence type="ECO:0000313" key="4">
    <source>
        <dbReference type="EMBL" id="GGZ72380.1"/>
    </source>
</evidence>
<dbReference type="Proteomes" id="UP000623010">
    <property type="component" value="Unassembled WGS sequence"/>
</dbReference>
<keyword evidence="2" id="KW-1133">Transmembrane helix</keyword>
<proteinExistence type="predicted"/>
<evidence type="ECO:0000313" key="5">
    <source>
        <dbReference type="Proteomes" id="UP000623010"/>
    </source>
</evidence>
<evidence type="ECO:0000256" key="1">
    <source>
        <dbReference type="SAM" id="MobiDB-lite"/>
    </source>
</evidence>
<feature type="transmembrane region" description="Helical" evidence="2">
    <location>
        <begin position="89"/>
        <end position="105"/>
    </location>
</feature>
<reference evidence="4" key="2">
    <citation type="submission" date="2020-09" db="EMBL/GenBank/DDBJ databases">
        <authorList>
            <person name="Sun Q."/>
            <person name="Ohkuma M."/>
        </authorList>
    </citation>
    <scope>NUCLEOTIDE SEQUENCE</scope>
    <source>
        <strain evidence="4">JCM 5016</strain>
    </source>
</reference>
<feature type="compositionally biased region" description="Low complexity" evidence="1">
    <location>
        <begin position="1"/>
        <end position="19"/>
    </location>
</feature>
<dbReference type="RefSeq" id="WP_190055807.1">
    <property type="nucleotide sequence ID" value="NZ_BMWH01000002.1"/>
</dbReference>
<feature type="domain" description="YcxB-like C-terminal" evidence="3">
    <location>
        <begin position="128"/>
        <end position="190"/>
    </location>
</feature>
<evidence type="ECO:0000256" key="2">
    <source>
        <dbReference type="SAM" id="Phobius"/>
    </source>
</evidence>
<comment type="caution">
    <text evidence="4">The sequence shown here is derived from an EMBL/GenBank/DDBJ whole genome shotgun (WGS) entry which is preliminary data.</text>
</comment>
<dbReference type="AlphaFoldDB" id="A0A918V5S1"/>
<protein>
    <recommendedName>
        <fullName evidence="3">YcxB-like C-terminal domain-containing protein</fullName>
    </recommendedName>
</protein>
<organism evidence="4 5">
    <name type="scientific">Streptomyces echinoruber</name>
    <dbReference type="NCBI Taxonomy" id="68898"/>
    <lineage>
        <taxon>Bacteria</taxon>
        <taxon>Bacillati</taxon>
        <taxon>Actinomycetota</taxon>
        <taxon>Actinomycetes</taxon>
        <taxon>Kitasatosporales</taxon>
        <taxon>Streptomycetaceae</taxon>
        <taxon>Streptomyces</taxon>
    </lineage>
</organism>
<name>A0A918V5S1_9ACTN</name>
<evidence type="ECO:0000259" key="3">
    <source>
        <dbReference type="Pfam" id="PF14317"/>
    </source>
</evidence>